<dbReference type="GO" id="GO:0016567">
    <property type="term" value="P:protein ubiquitination"/>
    <property type="evidence" value="ECO:0007669"/>
    <property type="project" value="TreeGrafter"/>
</dbReference>
<dbReference type="AlphaFoldDB" id="A0A2T7ENQ8"/>
<keyword evidence="8" id="KW-1185">Reference proteome</keyword>
<evidence type="ECO:0000256" key="4">
    <source>
        <dbReference type="PROSITE-ProRule" id="PRU00175"/>
    </source>
</evidence>
<evidence type="ECO:0000313" key="7">
    <source>
        <dbReference type="EMBL" id="PUZ69460.1"/>
    </source>
</evidence>
<dbReference type="OrthoDB" id="1711136at2759"/>
<protein>
    <recommendedName>
        <fullName evidence="6">RING-type domain-containing protein</fullName>
    </recommendedName>
</protein>
<proteinExistence type="predicted"/>
<feature type="domain" description="RING-type" evidence="6">
    <location>
        <begin position="349"/>
        <end position="388"/>
    </location>
</feature>
<dbReference type="Gramene" id="PUZ69460">
    <property type="protein sequence ID" value="PUZ69460"/>
    <property type="gene ID" value="GQ55_2G110100"/>
</dbReference>
<dbReference type="SMART" id="SM00184">
    <property type="entry name" value="RING"/>
    <property type="match status" value="1"/>
</dbReference>
<evidence type="ECO:0000256" key="1">
    <source>
        <dbReference type="ARBA" id="ARBA00022723"/>
    </source>
</evidence>
<gene>
    <name evidence="7" type="ORF">GQ55_2G110100</name>
</gene>
<dbReference type="GO" id="GO:0008270">
    <property type="term" value="F:zinc ion binding"/>
    <property type="evidence" value="ECO:0007669"/>
    <property type="project" value="UniProtKB-KW"/>
</dbReference>
<sequence>MGACGSKRLMPLDRQLHKEVPHGSIERIRALRGQAADLESTDSLRKTPLMKASAWPGPGMALVLIELGADINAYRRANPYLRNDYGETALELARRKGHLYVVWAIERRICLFRGCMRENYGADSFMTNKIWAVVLPCEAQNPTRPLKLELAIYHALQNSKPHAVIELWKSQIEEGKLNEEDPSITIFDKETESRYEILSADEGDKHMLQRFYDAFHGTAEVTSCGCQPEEPPIPRSLPATSSVAHSYAELARAKAEGVPNVQPSASSAYMDDWGRLRSNSLIGRYGRPDAPAPLMISGHAQVDTKRSSRHNGRGMAGTSYNQKSPDASSGEPVESEAKMTNNGNPWRRCVICLDAAVEGACVPCGHMAFCMPCSKDIKSKNGACPICRAAINQVIRLYQV</sequence>
<organism evidence="7 8">
    <name type="scientific">Panicum hallii var. hallii</name>
    <dbReference type="NCBI Taxonomy" id="1504633"/>
    <lineage>
        <taxon>Eukaryota</taxon>
        <taxon>Viridiplantae</taxon>
        <taxon>Streptophyta</taxon>
        <taxon>Embryophyta</taxon>
        <taxon>Tracheophyta</taxon>
        <taxon>Spermatophyta</taxon>
        <taxon>Magnoliopsida</taxon>
        <taxon>Liliopsida</taxon>
        <taxon>Poales</taxon>
        <taxon>Poaceae</taxon>
        <taxon>PACMAD clade</taxon>
        <taxon>Panicoideae</taxon>
        <taxon>Panicodae</taxon>
        <taxon>Paniceae</taxon>
        <taxon>Panicinae</taxon>
        <taxon>Panicum</taxon>
        <taxon>Panicum sect. Panicum</taxon>
    </lineage>
</organism>
<feature type="compositionally biased region" description="Polar residues" evidence="5">
    <location>
        <begin position="318"/>
        <end position="327"/>
    </location>
</feature>
<reference evidence="7 8" key="1">
    <citation type="submission" date="2018-04" db="EMBL/GenBank/DDBJ databases">
        <title>WGS assembly of Panicum hallii var. hallii HAL2.</title>
        <authorList>
            <person name="Lovell J."/>
            <person name="Jenkins J."/>
            <person name="Lowry D."/>
            <person name="Mamidi S."/>
            <person name="Sreedasyam A."/>
            <person name="Weng X."/>
            <person name="Barry K."/>
            <person name="Bonette J."/>
            <person name="Campitelli B."/>
            <person name="Daum C."/>
            <person name="Gordon S."/>
            <person name="Gould B."/>
            <person name="Lipzen A."/>
            <person name="MacQueen A."/>
            <person name="Palacio-Mejia J."/>
            <person name="Plott C."/>
            <person name="Shakirov E."/>
            <person name="Shu S."/>
            <person name="Yoshinaga Y."/>
            <person name="Zane M."/>
            <person name="Rokhsar D."/>
            <person name="Grimwood J."/>
            <person name="Schmutz J."/>
            <person name="Juenger T."/>
        </authorList>
    </citation>
    <scope>NUCLEOTIDE SEQUENCE [LARGE SCALE GENOMIC DNA]</scope>
    <source>
        <strain evidence="8">cv. HAL2</strain>
    </source>
</reference>
<evidence type="ECO:0000256" key="2">
    <source>
        <dbReference type="ARBA" id="ARBA00022771"/>
    </source>
</evidence>
<dbReference type="InterPro" id="IPR036770">
    <property type="entry name" value="Ankyrin_rpt-contain_sf"/>
</dbReference>
<accession>A0A2T7ENQ8</accession>
<keyword evidence="1" id="KW-0479">Metal-binding</keyword>
<dbReference type="STRING" id="1504633.A0A2T7ENQ8"/>
<dbReference type="PANTHER" id="PTHR46858">
    <property type="entry name" value="OS05G0521000 PROTEIN"/>
    <property type="match status" value="1"/>
</dbReference>
<evidence type="ECO:0000259" key="6">
    <source>
        <dbReference type="PROSITE" id="PS50089"/>
    </source>
</evidence>
<feature type="region of interest" description="Disordered" evidence="5">
    <location>
        <begin position="300"/>
        <end position="340"/>
    </location>
</feature>
<dbReference type="EMBL" id="CM009750">
    <property type="protein sequence ID" value="PUZ69460.1"/>
    <property type="molecule type" value="Genomic_DNA"/>
</dbReference>
<dbReference type="InterPro" id="IPR001841">
    <property type="entry name" value="Znf_RING"/>
</dbReference>
<dbReference type="GO" id="GO:0061630">
    <property type="term" value="F:ubiquitin protein ligase activity"/>
    <property type="evidence" value="ECO:0007669"/>
    <property type="project" value="TreeGrafter"/>
</dbReference>
<dbReference type="InterPro" id="IPR013083">
    <property type="entry name" value="Znf_RING/FYVE/PHD"/>
</dbReference>
<dbReference type="SUPFAM" id="SSF57850">
    <property type="entry name" value="RING/U-box"/>
    <property type="match status" value="1"/>
</dbReference>
<dbReference type="SUPFAM" id="SSF48403">
    <property type="entry name" value="Ankyrin repeat"/>
    <property type="match status" value="1"/>
</dbReference>
<evidence type="ECO:0000256" key="3">
    <source>
        <dbReference type="ARBA" id="ARBA00022833"/>
    </source>
</evidence>
<keyword evidence="3" id="KW-0862">Zinc</keyword>
<keyword evidence="2 4" id="KW-0863">Zinc-finger</keyword>
<dbReference type="Proteomes" id="UP000244336">
    <property type="component" value="Chromosome 2"/>
</dbReference>
<dbReference type="Gene3D" id="1.25.40.20">
    <property type="entry name" value="Ankyrin repeat-containing domain"/>
    <property type="match status" value="1"/>
</dbReference>
<dbReference type="Gene3D" id="3.30.40.10">
    <property type="entry name" value="Zinc/RING finger domain, C3HC4 (zinc finger)"/>
    <property type="match status" value="1"/>
</dbReference>
<evidence type="ECO:0000313" key="8">
    <source>
        <dbReference type="Proteomes" id="UP000244336"/>
    </source>
</evidence>
<dbReference type="PANTHER" id="PTHR46858:SF7">
    <property type="entry name" value="RING-TYPE DOMAIN-CONTAINING PROTEIN"/>
    <property type="match status" value="1"/>
</dbReference>
<dbReference type="Pfam" id="PF13920">
    <property type="entry name" value="zf-C3HC4_3"/>
    <property type="match status" value="1"/>
</dbReference>
<dbReference type="PROSITE" id="PS50089">
    <property type="entry name" value="ZF_RING_2"/>
    <property type="match status" value="1"/>
</dbReference>
<name>A0A2T7ENQ8_9POAL</name>
<evidence type="ECO:0000256" key="5">
    <source>
        <dbReference type="SAM" id="MobiDB-lite"/>
    </source>
</evidence>